<proteinExistence type="predicted"/>
<dbReference type="Pfam" id="PF13692">
    <property type="entry name" value="Glyco_trans_1_4"/>
    <property type="match status" value="1"/>
</dbReference>
<evidence type="ECO:0000313" key="6">
    <source>
        <dbReference type="EMBL" id="QQG65552.1"/>
    </source>
</evidence>
<organism evidence="6 7">
    <name type="scientific">Desulfobulbus oligotrophicus</name>
    <dbReference type="NCBI Taxonomy" id="1909699"/>
    <lineage>
        <taxon>Bacteria</taxon>
        <taxon>Pseudomonadati</taxon>
        <taxon>Thermodesulfobacteriota</taxon>
        <taxon>Desulfobulbia</taxon>
        <taxon>Desulfobulbales</taxon>
        <taxon>Desulfobulbaceae</taxon>
        <taxon>Desulfobulbus</taxon>
    </lineage>
</organism>
<evidence type="ECO:0000256" key="3">
    <source>
        <dbReference type="ARBA" id="ARBA00022676"/>
    </source>
</evidence>
<evidence type="ECO:0000256" key="2">
    <source>
        <dbReference type="ARBA" id="ARBA00012588"/>
    </source>
</evidence>
<evidence type="ECO:0000259" key="5">
    <source>
        <dbReference type="Pfam" id="PF08323"/>
    </source>
</evidence>
<dbReference type="PANTHER" id="PTHR45825:SF11">
    <property type="entry name" value="ALPHA AMYLASE DOMAIN-CONTAINING PROTEIN"/>
    <property type="match status" value="1"/>
</dbReference>
<dbReference type="Pfam" id="PF08323">
    <property type="entry name" value="Glyco_transf_5"/>
    <property type="match status" value="1"/>
</dbReference>
<dbReference type="EC" id="2.4.1.21" evidence="2"/>
<comment type="catalytic activity">
    <reaction evidence="1">
        <text>[(1-&gt;4)-alpha-D-glucosyl](n) + ADP-alpha-D-glucose = [(1-&gt;4)-alpha-D-glucosyl](n+1) + ADP + H(+)</text>
        <dbReference type="Rhea" id="RHEA:18189"/>
        <dbReference type="Rhea" id="RHEA-COMP:9584"/>
        <dbReference type="Rhea" id="RHEA-COMP:9587"/>
        <dbReference type="ChEBI" id="CHEBI:15378"/>
        <dbReference type="ChEBI" id="CHEBI:15444"/>
        <dbReference type="ChEBI" id="CHEBI:57498"/>
        <dbReference type="ChEBI" id="CHEBI:456216"/>
        <dbReference type="EC" id="2.4.1.21"/>
    </reaction>
</comment>
<keyword evidence="4" id="KW-0808">Transferase</keyword>
<evidence type="ECO:0000256" key="1">
    <source>
        <dbReference type="ARBA" id="ARBA00001478"/>
    </source>
</evidence>
<reference evidence="6 7" key="1">
    <citation type="submission" date="2020-05" db="EMBL/GenBank/DDBJ databases">
        <title>Complete genome of Desulfobulbus oligotrophicus.</title>
        <authorList>
            <person name="Podar M."/>
        </authorList>
    </citation>
    <scope>NUCLEOTIDE SEQUENCE [LARGE SCALE GENOMIC DNA]</scope>
    <source>
        <strain evidence="6 7">Prop6</strain>
    </source>
</reference>
<evidence type="ECO:0000256" key="4">
    <source>
        <dbReference type="ARBA" id="ARBA00022679"/>
    </source>
</evidence>
<sequence length="535" mass="60240">MVTREYDQLAGAGGVKDVCRQLAETLVTHADCMVRVVLPRYGFMNTERLGCRLLPVTQTSGRIGARRYDHIFHVDMDYADEERREPVAVWQTERNGVTLFLVEADRYATKRDVYTYTEEDEGEVVWQQKGRGHYDFFAMNTLLQKAALDLMILLDEHPDIIHCHDGHSATLPAIMREAAGYRHYFRRTGAVVTIHNAGKGYHQEIGDLKFAQAITGLPERVVQGGILDDSFDPFMAAADYAVINTVSQQYALELQQTSEDARTGWLGHALLERGVTLAGITNGIDPGSFDPRFAEQLGIAARYDVFNGDFEGKRVCKADLLTAIAAHGSWEQVRQYGELINDVERPLCTFVGRLTLQKGVDIFIRALHEVLGQDPAVQVLFLGSGMREFEVDIERLATSGSFQRRVCFLKGYDPLLANKVYAAGDFFIIPSRYEPCGLTDYIAQLFGNIPIVHHVGGLVKVVHEETGFSYQHNTPTVLADALLEAVRVYQQRPHVLRSMQMTAVQRIMQLHTWQKVMVAYLELYQRAKKMAAGEF</sequence>
<feature type="domain" description="Starch synthase catalytic" evidence="5">
    <location>
        <begin position="1"/>
        <end position="258"/>
    </location>
</feature>
<dbReference type="RefSeq" id="WP_199264373.1">
    <property type="nucleotide sequence ID" value="NZ_CP054140.1"/>
</dbReference>
<dbReference type="Proteomes" id="UP000596092">
    <property type="component" value="Chromosome"/>
</dbReference>
<dbReference type="InterPro" id="IPR013534">
    <property type="entry name" value="Starch_synth_cat_dom"/>
</dbReference>
<dbReference type="GO" id="GO:0009011">
    <property type="term" value="F:alpha-1,4-glucan glucosyltransferase (ADP-glucose donor) activity"/>
    <property type="evidence" value="ECO:0007669"/>
    <property type="project" value="UniProtKB-EC"/>
</dbReference>
<dbReference type="PANTHER" id="PTHR45825">
    <property type="entry name" value="GRANULE-BOUND STARCH SYNTHASE 1, CHLOROPLASTIC/AMYLOPLASTIC"/>
    <property type="match status" value="1"/>
</dbReference>
<keyword evidence="3" id="KW-0328">Glycosyltransferase</keyword>
<dbReference type="SUPFAM" id="SSF53756">
    <property type="entry name" value="UDP-Glycosyltransferase/glycogen phosphorylase"/>
    <property type="match status" value="1"/>
</dbReference>
<dbReference type="EMBL" id="CP054140">
    <property type="protein sequence ID" value="QQG65552.1"/>
    <property type="molecule type" value="Genomic_DNA"/>
</dbReference>
<name>A0A7T5VCZ8_9BACT</name>
<protein>
    <recommendedName>
        <fullName evidence="2">starch synthase</fullName>
        <ecNumber evidence="2">2.4.1.21</ecNumber>
    </recommendedName>
</protein>
<dbReference type="AlphaFoldDB" id="A0A7T5VCZ8"/>
<dbReference type="Gene3D" id="3.40.50.2000">
    <property type="entry name" value="Glycogen Phosphorylase B"/>
    <property type="match status" value="2"/>
</dbReference>
<keyword evidence="7" id="KW-1185">Reference proteome</keyword>
<dbReference type="KEGG" id="dog:HP555_06565"/>
<evidence type="ECO:0000313" key="7">
    <source>
        <dbReference type="Proteomes" id="UP000596092"/>
    </source>
</evidence>
<accession>A0A7T5VCZ8</accession>
<gene>
    <name evidence="6" type="ORF">HP555_06565</name>
</gene>